<dbReference type="InterPro" id="IPR036291">
    <property type="entry name" value="NAD(P)-bd_dom_sf"/>
</dbReference>
<dbReference type="Pfam" id="PF01408">
    <property type="entry name" value="GFO_IDH_MocA"/>
    <property type="match status" value="1"/>
</dbReference>
<dbReference type="SUPFAM" id="SSF51735">
    <property type="entry name" value="NAD(P)-binding Rossmann-fold domains"/>
    <property type="match status" value="1"/>
</dbReference>
<dbReference type="InterPro" id="IPR006311">
    <property type="entry name" value="TAT_signal"/>
</dbReference>
<dbReference type="GO" id="GO:0000166">
    <property type="term" value="F:nucleotide binding"/>
    <property type="evidence" value="ECO:0007669"/>
    <property type="project" value="InterPro"/>
</dbReference>
<feature type="domain" description="Gfo/Idh/MocA-like oxidoreductase N-terminal" evidence="3">
    <location>
        <begin position="42"/>
        <end position="165"/>
    </location>
</feature>
<evidence type="ECO:0000256" key="1">
    <source>
        <dbReference type="ARBA" id="ARBA00010928"/>
    </source>
</evidence>
<evidence type="ECO:0000259" key="4">
    <source>
        <dbReference type="Pfam" id="PF22725"/>
    </source>
</evidence>
<proteinExistence type="inferred from homology"/>
<accession>A0A1V9E3N0</accession>
<sequence>MNSRRDFLQKLAASVIAFPMLSTEAISCIENADKKNYDGPPLRVAIMGLGSYGTRVADAMRDCKRARLVGVVSGTPAKITNWQSKYNIPEKNCYSYETFDTIKDNPDIDVVYVTTPNGLHHDNVIRAAKAGKHVICEKPMALNAKEGQEMVDACKKANVKLLVGYRMHFEPKTLEIIRMRKDGELGKILFFQGLSGFTIGDPTQWRLNKALAGGGSLMDIGIYSINGARYMIGEEPVWVTAEETKTNPQKFKPGVDETIQFQLGFPSGAVASCLSTYSMNNLDRFFLNAEKGFAELQPATGYGPIKGRTSKGELTQPHITHQTVQMDEMAGIILDGKQPIVPVDGEEGVRDLKIIDAIYQACSTGKKIALK</sequence>
<dbReference type="GO" id="GO:0016491">
    <property type="term" value="F:oxidoreductase activity"/>
    <property type="evidence" value="ECO:0007669"/>
    <property type="project" value="UniProtKB-KW"/>
</dbReference>
<organism evidence="5 6">
    <name type="scientific">Niastella yeongjuensis</name>
    <dbReference type="NCBI Taxonomy" id="354355"/>
    <lineage>
        <taxon>Bacteria</taxon>
        <taxon>Pseudomonadati</taxon>
        <taxon>Bacteroidota</taxon>
        <taxon>Chitinophagia</taxon>
        <taxon>Chitinophagales</taxon>
        <taxon>Chitinophagaceae</taxon>
        <taxon>Niastella</taxon>
    </lineage>
</organism>
<dbReference type="SUPFAM" id="SSF55347">
    <property type="entry name" value="Glyceraldehyde-3-phosphate dehydrogenase-like, C-terminal domain"/>
    <property type="match status" value="1"/>
</dbReference>
<dbReference type="PANTHER" id="PTHR22604:SF105">
    <property type="entry name" value="TRANS-1,2-DIHYDROBENZENE-1,2-DIOL DEHYDROGENASE"/>
    <property type="match status" value="1"/>
</dbReference>
<evidence type="ECO:0000313" key="6">
    <source>
        <dbReference type="Proteomes" id="UP000192610"/>
    </source>
</evidence>
<dbReference type="Gene3D" id="3.40.50.720">
    <property type="entry name" value="NAD(P)-binding Rossmann-like Domain"/>
    <property type="match status" value="1"/>
</dbReference>
<dbReference type="AlphaFoldDB" id="A0A1V9E3N0"/>
<dbReference type="InterPro" id="IPR055170">
    <property type="entry name" value="GFO_IDH_MocA-like_dom"/>
</dbReference>
<keyword evidence="2" id="KW-0560">Oxidoreductase</keyword>
<dbReference type="Gene3D" id="3.30.360.10">
    <property type="entry name" value="Dihydrodipicolinate Reductase, domain 2"/>
    <property type="match status" value="1"/>
</dbReference>
<evidence type="ECO:0000313" key="5">
    <source>
        <dbReference type="EMBL" id="OQP40712.1"/>
    </source>
</evidence>
<comment type="similarity">
    <text evidence="1">Belongs to the Gfo/Idh/MocA family.</text>
</comment>
<reference evidence="6" key="1">
    <citation type="submission" date="2016-04" db="EMBL/GenBank/DDBJ databases">
        <authorList>
            <person name="Chen L."/>
            <person name="Zhuang W."/>
            <person name="Wang G."/>
        </authorList>
    </citation>
    <scope>NUCLEOTIDE SEQUENCE [LARGE SCALE GENOMIC DNA]</scope>
    <source>
        <strain evidence="6">17621</strain>
    </source>
</reference>
<evidence type="ECO:0000259" key="3">
    <source>
        <dbReference type="Pfam" id="PF01408"/>
    </source>
</evidence>
<dbReference type="RefSeq" id="WP_081203684.1">
    <property type="nucleotide sequence ID" value="NZ_FOCZ01000007.1"/>
</dbReference>
<dbReference type="Pfam" id="PF22725">
    <property type="entry name" value="GFO_IDH_MocA_C3"/>
    <property type="match status" value="1"/>
</dbReference>
<dbReference type="PRINTS" id="PR01775">
    <property type="entry name" value="GLFROXRDTASE"/>
</dbReference>
<dbReference type="EMBL" id="LVXG01000067">
    <property type="protein sequence ID" value="OQP40712.1"/>
    <property type="molecule type" value="Genomic_DNA"/>
</dbReference>
<dbReference type="PROSITE" id="PS51318">
    <property type="entry name" value="TAT"/>
    <property type="match status" value="1"/>
</dbReference>
<dbReference type="InterPro" id="IPR008354">
    <property type="entry name" value="Glc-Fru_OxRdtase_bac"/>
</dbReference>
<dbReference type="PANTHER" id="PTHR22604">
    <property type="entry name" value="OXIDOREDUCTASES"/>
    <property type="match status" value="1"/>
</dbReference>
<dbReference type="InterPro" id="IPR000683">
    <property type="entry name" value="Gfo/Idh/MocA-like_OxRdtase_N"/>
</dbReference>
<feature type="domain" description="GFO/IDH/MocA-like oxidoreductase" evidence="4">
    <location>
        <begin position="176"/>
        <end position="293"/>
    </location>
</feature>
<protein>
    <submittedName>
        <fullName evidence="5">Glucose-fructose oxidoreductase</fullName>
    </submittedName>
</protein>
<gene>
    <name evidence="5" type="ORF">A4H97_13900</name>
</gene>
<comment type="caution">
    <text evidence="5">The sequence shown here is derived from an EMBL/GenBank/DDBJ whole genome shotgun (WGS) entry which is preliminary data.</text>
</comment>
<dbReference type="InterPro" id="IPR050984">
    <property type="entry name" value="Gfo/Idh/MocA_domain"/>
</dbReference>
<dbReference type="STRING" id="354355.SAMN05660816_04278"/>
<keyword evidence="6" id="KW-1185">Reference proteome</keyword>
<evidence type="ECO:0000256" key="2">
    <source>
        <dbReference type="ARBA" id="ARBA00023002"/>
    </source>
</evidence>
<dbReference type="Proteomes" id="UP000192610">
    <property type="component" value="Unassembled WGS sequence"/>
</dbReference>
<name>A0A1V9E3N0_9BACT</name>
<dbReference type="OrthoDB" id="9815825at2"/>